<evidence type="ECO:0000313" key="1">
    <source>
        <dbReference type="EMBL" id="TKR29247.1"/>
    </source>
</evidence>
<dbReference type="SUPFAM" id="SSF52788">
    <property type="entry name" value="Phosphotyrosine protein phosphatases I"/>
    <property type="match status" value="1"/>
</dbReference>
<gene>
    <name evidence="1" type="ORF">FCE95_13865</name>
</gene>
<proteinExistence type="predicted"/>
<protein>
    <submittedName>
        <fullName evidence="1">Phosphotyrosine protein phosphatase</fullName>
    </submittedName>
</protein>
<dbReference type="EMBL" id="SZUA01000003">
    <property type="protein sequence ID" value="TKR29247.1"/>
    <property type="molecule type" value="Genomic_DNA"/>
</dbReference>
<comment type="caution">
    <text evidence="1">The sequence shown here is derived from an EMBL/GenBank/DDBJ whole genome shotgun (WGS) entry which is preliminary data.</text>
</comment>
<keyword evidence="2" id="KW-1185">Reference proteome</keyword>
<dbReference type="OrthoDB" id="7210484at2"/>
<dbReference type="AlphaFoldDB" id="A0A4U5JN93"/>
<name>A0A4U5JN93_9GAMM</name>
<dbReference type="Proteomes" id="UP000308707">
    <property type="component" value="Unassembled WGS sequence"/>
</dbReference>
<dbReference type="PIRSF" id="PIRSF029416">
    <property type="entry name" value="UCP029416_PTP"/>
    <property type="match status" value="1"/>
</dbReference>
<dbReference type="Gene3D" id="3.40.50.2300">
    <property type="match status" value="1"/>
</dbReference>
<reference evidence="1 2" key="1">
    <citation type="submission" date="2019-04" db="EMBL/GenBank/DDBJ databases">
        <title>Reference strain of H23.</title>
        <authorList>
            <person name="Luo X."/>
        </authorList>
    </citation>
    <scope>NUCLEOTIDE SEQUENCE [LARGE SCALE GENOMIC DNA]</scope>
    <source>
        <strain evidence="1 2">H23</strain>
    </source>
</reference>
<dbReference type="InterPro" id="IPR036196">
    <property type="entry name" value="Ptyr_pPase_sf"/>
</dbReference>
<accession>A0A4U5JN93</accession>
<dbReference type="RefSeq" id="WP_137267652.1">
    <property type="nucleotide sequence ID" value="NZ_SZUA01000003.1"/>
</dbReference>
<organism evidence="1 2">
    <name type="scientific">Luteimonas gilva</name>
    <dbReference type="NCBI Taxonomy" id="2572684"/>
    <lineage>
        <taxon>Bacteria</taxon>
        <taxon>Pseudomonadati</taxon>
        <taxon>Pseudomonadota</taxon>
        <taxon>Gammaproteobacteria</taxon>
        <taxon>Lysobacterales</taxon>
        <taxon>Lysobacteraceae</taxon>
        <taxon>Luteimonas</taxon>
    </lineage>
</organism>
<dbReference type="InterPro" id="IPR016919">
    <property type="entry name" value="UCP029416_PTP"/>
</dbReference>
<evidence type="ECO:0000313" key="2">
    <source>
        <dbReference type="Proteomes" id="UP000308707"/>
    </source>
</evidence>
<sequence length="110" mass="12526">MTRKLLFVCSRNRLRSPTAEQVFAEWPGVETASAGTNRDADHPVTPELLAWADVVFVMERTHRSKLSGKFGRHLAGKRVICLDIPDEYDYMDPDLVRLLRAKVPRHLPSV</sequence>